<evidence type="ECO:0000313" key="2">
    <source>
        <dbReference type="EMBL" id="SVB08971.1"/>
    </source>
</evidence>
<keyword evidence="1" id="KW-1133">Transmembrane helix</keyword>
<accession>A0A382B627</accession>
<gene>
    <name evidence="2" type="ORF">METZ01_LOCUS161825</name>
</gene>
<protein>
    <submittedName>
        <fullName evidence="2">Uncharacterized protein</fullName>
    </submittedName>
</protein>
<reference evidence="2" key="1">
    <citation type="submission" date="2018-05" db="EMBL/GenBank/DDBJ databases">
        <authorList>
            <person name="Lanie J.A."/>
            <person name="Ng W.-L."/>
            <person name="Kazmierczak K.M."/>
            <person name="Andrzejewski T.M."/>
            <person name="Davidsen T.M."/>
            <person name="Wayne K.J."/>
            <person name="Tettelin H."/>
            <person name="Glass J.I."/>
            <person name="Rusch D."/>
            <person name="Podicherti R."/>
            <person name="Tsui H.-C.T."/>
            <person name="Winkler M.E."/>
        </authorList>
    </citation>
    <scope>NUCLEOTIDE SEQUENCE</scope>
</reference>
<feature type="transmembrane region" description="Helical" evidence="1">
    <location>
        <begin position="12"/>
        <end position="32"/>
    </location>
</feature>
<organism evidence="2">
    <name type="scientific">marine metagenome</name>
    <dbReference type="NCBI Taxonomy" id="408172"/>
    <lineage>
        <taxon>unclassified sequences</taxon>
        <taxon>metagenomes</taxon>
        <taxon>ecological metagenomes</taxon>
    </lineage>
</organism>
<sequence length="179" mass="20705">MKNKTRKKKNTILYATIIIGTIIISSTIFFSYSDEQAKIRGEAFGNSLKFIQEDLRKITHSFDNKLSMFKEGSVDKEDFLEFGQKHQIEMSRIILQYDNLQIPKSFVSAVEMFKLSAETQLESDIQMVEWVRTGNEDAYIRSDSLLQQSFQYEIAALGEFKLAQGQSLDYVEQSYQPEP</sequence>
<dbReference type="EMBL" id="UINC01028275">
    <property type="protein sequence ID" value="SVB08971.1"/>
    <property type="molecule type" value="Genomic_DNA"/>
</dbReference>
<keyword evidence="1" id="KW-0472">Membrane</keyword>
<name>A0A382B627_9ZZZZ</name>
<dbReference type="AlphaFoldDB" id="A0A382B627"/>
<keyword evidence="1" id="KW-0812">Transmembrane</keyword>
<evidence type="ECO:0000256" key="1">
    <source>
        <dbReference type="SAM" id="Phobius"/>
    </source>
</evidence>
<proteinExistence type="predicted"/>